<dbReference type="Pfam" id="PF00728">
    <property type="entry name" value="Glyco_hydro_20"/>
    <property type="match status" value="1"/>
</dbReference>
<name>A0AAW2HI11_9NEOP</name>
<comment type="caution">
    <text evidence="6">The sequence shown here is derived from an EMBL/GenBank/DDBJ whole genome shotgun (WGS) entry which is preliminary data.</text>
</comment>
<dbReference type="AlphaFoldDB" id="A0AAW2HI11"/>
<organism evidence="6">
    <name type="scientific">Menopon gallinae</name>
    <name type="common">poultry shaft louse</name>
    <dbReference type="NCBI Taxonomy" id="328185"/>
    <lineage>
        <taxon>Eukaryota</taxon>
        <taxon>Metazoa</taxon>
        <taxon>Ecdysozoa</taxon>
        <taxon>Arthropoda</taxon>
        <taxon>Hexapoda</taxon>
        <taxon>Insecta</taxon>
        <taxon>Pterygota</taxon>
        <taxon>Neoptera</taxon>
        <taxon>Paraneoptera</taxon>
        <taxon>Psocodea</taxon>
        <taxon>Troctomorpha</taxon>
        <taxon>Phthiraptera</taxon>
        <taxon>Amblycera</taxon>
        <taxon>Menoponidae</taxon>
        <taxon>Menopon</taxon>
    </lineage>
</organism>
<protein>
    <recommendedName>
        <fullName evidence="3">beta-N-acetylhexosaminidase</fullName>
        <ecNumber evidence="3">3.2.1.52</ecNumber>
    </recommendedName>
</protein>
<evidence type="ECO:0000256" key="2">
    <source>
        <dbReference type="ARBA" id="ARBA00006285"/>
    </source>
</evidence>
<evidence type="ECO:0000256" key="1">
    <source>
        <dbReference type="ARBA" id="ARBA00001231"/>
    </source>
</evidence>
<keyword evidence="4" id="KW-0378">Hydrolase</keyword>
<dbReference type="EC" id="3.2.1.52" evidence="3"/>
<sequence>MGLLGSYAGRLRLHALRKKSVLLLLLIASALVVLCLQYNTKVRSEAAITKNNLREFDERKYNDIIGIGDLFQKNRGKSVQFLNGAGGVTSGEQKSAQEEPVRSPLGQFMSKAMLRLPEQPSREEIARRRSALDLFTSGKLPAEAATTSGLGIKFALHSHNEVRHDLYDTSLYSMGIPAVNLDSYVPKHRIVHFDLKGAPPKVSFIKSVITLSKQLGATGLLLEYEDMFPFTGNLAPITAGNAYTKTDIEEIQHFAKANDLEVIPLVQTFGHVEFALKLEKFASLREVPESPQALCPSNNGSIQFVESLIDQVMKLHPNVRYLHIGCDEVFQMGECPICRQQQRFSLFLSHVSRVANYVKKNYPRVTPIIWDDMLRQLPTQSLEEFRLGELVEPMVWVYAEDIYRFVPSMVWEKYAEIFPRVWAASAFKGAFGETIYIPNVKRHLENNLRWLEVMTAESSKFKFGFGGIVLTGWQRYDHFAVLCELLPGAIPSLAVNLLATSHGYFNQSLRGKLYSTLNCQDWTQSHAGFVNFNSDPFMWNKLSRCFFPGSSFFKLLYRLHTTEKEVREFLEVTTRSKGWLTDYNVRRNFTSPLRIDELMMDQPRIYHMMTSLVRHARESLEDIFDEYTITEWIEQRIYPDLKRLEKLEADSARLKSVKYWPRRPFRPLKELTSQTISPHAPLPPKR</sequence>
<dbReference type="PANTHER" id="PTHR21040:SF8">
    <property type="entry name" value="BCDNA.GH04120"/>
    <property type="match status" value="1"/>
</dbReference>
<feature type="domain" description="Glycoside hydrolase family 20 catalytic" evidence="5">
    <location>
        <begin position="239"/>
        <end position="378"/>
    </location>
</feature>
<evidence type="ECO:0000313" key="6">
    <source>
        <dbReference type="EMBL" id="KAL0269394.1"/>
    </source>
</evidence>
<dbReference type="InterPro" id="IPR038901">
    <property type="entry name" value="HEXDC-like"/>
</dbReference>
<accession>A0AAW2HI11</accession>
<gene>
    <name evidence="6" type="ORF">PYX00_007145</name>
</gene>
<evidence type="ECO:0000256" key="3">
    <source>
        <dbReference type="ARBA" id="ARBA00012663"/>
    </source>
</evidence>
<comment type="similarity">
    <text evidence="2">Belongs to the glycosyl hydrolase 20 family.</text>
</comment>
<dbReference type="GO" id="GO:0005975">
    <property type="term" value="P:carbohydrate metabolic process"/>
    <property type="evidence" value="ECO:0007669"/>
    <property type="project" value="InterPro"/>
</dbReference>
<dbReference type="GO" id="GO:0004563">
    <property type="term" value="F:beta-N-acetylhexosaminidase activity"/>
    <property type="evidence" value="ECO:0007669"/>
    <property type="project" value="UniProtKB-EC"/>
</dbReference>
<dbReference type="EMBL" id="JARGDH010000004">
    <property type="protein sequence ID" value="KAL0269396.1"/>
    <property type="molecule type" value="Genomic_DNA"/>
</dbReference>
<proteinExistence type="inferred from homology"/>
<dbReference type="InterPro" id="IPR015883">
    <property type="entry name" value="Glyco_hydro_20_cat"/>
</dbReference>
<dbReference type="CDD" id="cd06565">
    <property type="entry name" value="GH20_GcnA-like"/>
    <property type="match status" value="1"/>
</dbReference>
<dbReference type="EMBL" id="JARGDH010000004">
    <property type="protein sequence ID" value="KAL0269394.1"/>
    <property type="molecule type" value="Genomic_DNA"/>
</dbReference>
<dbReference type="Gene3D" id="3.20.20.80">
    <property type="entry name" value="Glycosidases"/>
    <property type="match status" value="1"/>
</dbReference>
<dbReference type="SUPFAM" id="SSF51445">
    <property type="entry name" value="(Trans)glycosidases"/>
    <property type="match status" value="1"/>
</dbReference>
<reference evidence="6" key="1">
    <citation type="journal article" date="2024" name="Gigascience">
        <title>Chromosome-level genome of the poultry shaft louse Menopon gallinae provides insight into the host-switching and adaptive evolution of parasitic lice.</title>
        <authorList>
            <person name="Xu Y."/>
            <person name="Ma L."/>
            <person name="Liu S."/>
            <person name="Liang Y."/>
            <person name="Liu Q."/>
            <person name="He Z."/>
            <person name="Tian L."/>
            <person name="Duan Y."/>
            <person name="Cai W."/>
            <person name="Li H."/>
            <person name="Song F."/>
        </authorList>
    </citation>
    <scope>NUCLEOTIDE SEQUENCE</scope>
    <source>
        <strain evidence="6">Cailab_2023a</strain>
    </source>
</reference>
<evidence type="ECO:0000259" key="5">
    <source>
        <dbReference type="Pfam" id="PF00728"/>
    </source>
</evidence>
<dbReference type="PANTHER" id="PTHR21040">
    <property type="entry name" value="BCDNA.GH04120"/>
    <property type="match status" value="1"/>
</dbReference>
<dbReference type="InterPro" id="IPR017853">
    <property type="entry name" value="GH"/>
</dbReference>
<evidence type="ECO:0000256" key="4">
    <source>
        <dbReference type="ARBA" id="ARBA00022801"/>
    </source>
</evidence>
<comment type="catalytic activity">
    <reaction evidence="1">
        <text>Hydrolysis of terminal non-reducing N-acetyl-D-hexosamine residues in N-acetyl-beta-D-hexosaminides.</text>
        <dbReference type="EC" id="3.2.1.52"/>
    </reaction>
</comment>